<dbReference type="SUPFAM" id="SSF52058">
    <property type="entry name" value="L domain-like"/>
    <property type="match status" value="1"/>
</dbReference>
<feature type="region of interest" description="Disordered" evidence="1">
    <location>
        <begin position="217"/>
        <end position="251"/>
    </location>
</feature>
<gene>
    <name evidence="3" type="ORF">CHIRRI_LOCUS13702</name>
</gene>
<keyword evidence="4" id="KW-1185">Reference proteome</keyword>
<sequence>MQKLLCTLLIIAAFSASSNALRIRCDFQNMTWTFGNAYTCLGNVIDNVDEEVLEIENDGMHPCPFNNSDVWGLFIRNQNVTNLPLDIGWKFPNLRGLECDNCNLISLRSSMLERLTNLLHFAVPRNRIRNLPGNMFRFTINLEWVYLHGNQISNAGFNVLKVLRRLQGIFLAGNGCISRNAMFDNNAVFGIMHSLATGCPPTLDDFIRDTENSECTYKDEDTSHSRRKGSSEEKSKRLAEELVGWRDIDQD</sequence>
<evidence type="ECO:0000256" key="1">
    <source>
        <dbReference type="SAM" id="MobiDB-lite"/>
    </source>
</evidence>
<reference evidence="3" key="2">
    <citation type="submission" date="2022-10" db="EMBL/GenBank/DDBJ databases">
        <authorList>
            <consortium name="ENA_rothamsted_submissions"/>
            <consortium name="culmorum"/>
            <person name="King R."/>
        </authorList>
    </citation>
    <scope>NUCLEOTIDE SEQUENCE</scope>
</reference>
<keyword evidence="2" id="KW-0732">Signal</keyword>
<dbReference type="AlphaFoldDB" id="A0A9P0JB11"/>
<protein>
    <submittedName>
        <fullName evidence="3">Uncharacterized protein</fullName>
    </submittedName>
</protein>
<evidence type="ECO:0000313" key="3">
    <source>
        <dbReference type="EMBL" id="CAH1734391.1"/>
    </source>
</evidence>
<accession>A0A9P0JB11</accession>
<feature type="chain" id="PRO_5040486051" evidence="2">
    <location>
        <begin position="21"/>
        <end position="251"/>
    </location>
</feature>
<dbReference type="InterPro" id="IPR032675">
    <property type="entry name" value="LRR_dom_sf"/>
</dbReference>
<dbReference type="Proteomes" id="UP001153620">
    <property type="component" value="Chromosome 4"/>
</dbReference>
<feature type="signal peptide" evidence="2">
    <location>
        <begin position="1"/>
        <end position="20"/>
    </location>
</feature>
<organism evidence="3 4">
    <name type="scientific">Chironomus riparius</name>
    <dbReference type="NCBI Taxonomy" id="315576"/>
    <lineage>
        <taxon>Eukaryota</taxon>
        <taxon>Metazoa</taxon>
        <taxon>Ecdysozoa</taxon>
        <taxon>Arthropoda</taxon>
        <taxon>Hexapoda</taxon>
        <taxon>Insecta</taxon>
        <taxon>Pterygota</taxon>
        <taxon>Neoptera</taxon>
        <taxon>Endopterygota</taxon>
        <taxon>Diptera</taxon>
        <taxon>Nematocera</taxon>
        <taxon>Chironomoidea</taxon>
        <taxon>Chironomidae</taxon>
        <taxon>Chironominae</taxon>
        <taxon>Chironomus</taxon>
    </lineage>
</organism>
<name>A0A9P0JB11_9DIPT</name>
<reference evidence="3" key="1">
    <citation type="submission" date="2022-01" db="EMBL/GenBank/DDBJ databases">
        <authorList>
            <person name="King R."/>
        </authorList>
    </citation>
    <scope>NUCLEOTIDE SEQUENCE</scope>
</reference>
<evidence type="ECO:0000256" key="2">
    <source>
        <dbReference type="SAM" id="SignalP"/>
    </source>
</evidence>
<dbReference type="Gene3D" id="3.80.10.10">
    <property type="entry name" value="Ribonuclease Inhibitor"/>
    <property type="match status" value="1"/>
</dbReference>
<dbReference type="EMBL" id="OU895880">
    <property type="protein sequence ID" value="CAH1734391.1"/>
    <property type="molecule type" value="Genomic_DNA"/>
</dbReference>
<proteinExistence type="predicted"/>
<evidence type="ECO:0000313" key="4">
    <source>
        <dbReference type="Proteomes" id="UP001153620"/>
    </source>
</evidence>